<dbReference type="GO" id="GO:0008270">
    <property type="term" value="F:zinc ion binding"/>
    <property type="evidence" value="ECO:0007669"/>
    <property type="project" value="UniProtKB-KW"/>
</dbReference>
<feature type="compositionally biased region" description="Polar residues" evidence="12">
    <location>
        <begin position="278"/>
        <end position="311"/>
    </location>
</feature>
<feature type="compositionally biased region" description="Polar residues" evidence="12">
    <location>
        <begin position="922"/>
        <end position="932"/>
    </location>
</feature>
<feature type="compositionally biased region" description="Polar residues" evidence="12">
    <location>
        <begin position="1491"/>
        <end position="1505"/>
    </location>
</feature>
<feature type="compositionally biased region" description="Basic residues" evidence="12">
    <location>
        <begin position="124"/>
        <end position="133"/>
    </location>
</feature>
<gene>
    <name evidence="15" type="ORF">AKAME5_001018700</name>
</gene>
<feature type="compositionally biased region" description="Low complexity" evidence="12">
    <location>
        <begin position="30"/>
        <end position="46"/>
    </location>
</feature>
<keyword evidence="7" id="KW-0805">Transcription regulation</keyword>
<evidence type="ECO:0000313" key="15">
    <source>
        <dbReference type="EMBL" id="GLD58029.1"/>
    </source>
</evidence>
<feature type="compositionally biased region" description="Low complexity" evidence="12">
    <location>
        <begin position="387"/>
        <end position="401"/>
    </location>
</feature>
<feature type="compositionally biased region" description="Low complexity" evidence="12">
    <location>
        <begin position="1521"/>
        <end position="1536"/>
    </location>
</feature>
<feature type="region of interest" description="Disordered" evidence="12">
    <location>
        <begin position="262"/>
        <end position="311"/>
    </location>
</feature>
<dbReference type="SMART" id="SM00355">
    <property type="entry name" value="ZnF_C2H2"/>
    <property type="match status" value="4"/>
</dbReference>
<feature type="compositionally biased region" description="Pro residues" evidence="12">
    <location>
        <begin position="987"/>
        <end position="998"/>
    </location>
</feature>
<reference evidence="15" key="1">
    <citation type="submission" date="2022-08" db="EMBL/GenBank/DDBJ databases">
        <title>Genome sequencing of akame (Lates japonicus).</title>
        <authorList>
            <person name="Hashiguchi Y."/>
            <person name="Takahashi H."/>
        </authorList>
    </citation>
    <scope>NUCLEOTIDE SEQUENCE</scope>
    <source>
        <strain evidence="15">Kochi</strain>
    </source>
</reference>
<feature type="region of interest" description="Disordered" evidence="12">
    <location>
        <begin position="652"/>
        <end position="686"/>
    </location>
</feature>
<comment type="caution">
    <text evidence="15">The sequence shown here is derived from an EMBL/GenBank/DDBJ whole genome shotgun (WGS) entry which is preliminary data.</text>
</comment>
<feature type="compositionally biased region" description="Polar residues" evidence="12">
    <location>
        <begin position="1"/>
        <end position="16"/>
    </location>
</feature>
<keyword evidence="6" id="KW-0862">Zinc</keyword>
<feature type="compositionally biased region" description="Pro residues" evidence="12">
    <location>
        <begin position="1545"/>
        <end position="1562"/>
    </location>
</feature>
<organism evidence="15 16">
    <name type="scientific">Lates japonicus</name>
    <name type="common">Japanese lates</name>
    <dbReference type="NCBI Taxonomy" id="270547"/>
    <lineage>
        <taxon>Eukaryota</taxon>
        <taxon>Metazoa</taxon>
        <taxon>Chordata</taxon>
        <taxon>Craniata</taxon>
        <taxon>Vertebrata</taxon>
        <taxon>Euteleostomi</taxon>
        <taxon>Actinopterygii</taxon>
        <taxon>Neopterygii</taxon>
        <taxon>Teleostei</taxon>
        <taxon>Neoteleostei</taxon>
        <taxon>Acanthomorphata</taxon>
        <taxon>Carangaria</taxon>
        <taxon>Carangaria incertae sedis</taxon>
        <taxon>Centropomidae</taxon>
        <taxon>Lates</taxon>
    </lineage>
</organism>
<proteinExistence type="inferred from homology"/>
<feature type="region of interest" description="Disordered" evidence="12">
    <location>
        <begin position="1376"/>
        <end position="1577"/>
    </location>
</feature>
<evidence type="ECO:0000256" key="2">
    <source>
        <dbReference type="ARBA" id="ARBA00006991"/>
    </source>
</evidence>
<evidence type="ECO:0000256" key="4">
    <source>
        <dbReference type="ARBA" id="ARBA00022737"/>
    </source>
</evidence>
<dbReference type="Pfam" id="PF00096">
    <property type="entry name" value="zf-C2H2"/>
    <property type="match status" value="2"/>
</dbReference>
<evidence type="ECO:0000313" key="16">
    <source>
        <dbReference type="Proteomes" id="UP001279410"/>
    </source>
</evidence>
<feature type="compositionally biased region" description="Low complexity" evidence="12">
    <location>
        <begin position="607"/>
        <end position="618"/>
    </location>
</feature>
<protein>
    <submittedName>
        <fullName evidence="15">Transcription factor HIVEP3-like protein</fullName>
    </submittedName>
</protein>
<feature type="compositionally biased region" description="Basic and acidic residues" evidence="12">
    <location>
        <begin position="1418"/>
        <end position="1461"/>
    </location>
</feature>
<dbReference type="InterPro" id="IPR034729">
    <property type="entry name" value="Znf_CCHC_HIVEP"/>
</dbReference>
<dbReference type="GO" id="GO:0000981">
    <property type="term" value="F:DNA-binding transcription factor activity, RNA polymerase II-specific"/>
    <property type="evidence" value="ECO:0007669"/>
    <property type="project" value="TreeGrafter"/>
</dbReference>
<keyword evidence="16" id="KW-1185">Reference proteome</keyword>
<keyword evidence="4" id="KW-0677">Repeat</keyword>
<evidence type="ECO:0000256" key="11">
    <source>
        <dbReference type="PROSITE-ProRule" id="PRU00042"/>
    </source>
</evidence>
<feature type="compositionally biased region" description="Basic and acidic residues" evidence="12">
    <location>
        <begin position="1396"/>
        <end position="1408"/>
    </location>
</feature>
<evidence type="ECO:0000256" key="8">
    <source>
        <dbReference type="ARBA" id="ARBA00023125"/>
    </source>
</evidence>
<evidence type="ECO:0000256" key="5">
    <source>
        <dbReference type="ARBA" id="ARBA00022771"/>
    </source>
</evidence>
<feature type="region of interest" description="Disordered" evidence="12">
    <location>
        <begin position="729"/>
        <end position="848"/>
    </location>
</feature>
<feature type="region of interest" description="Disordered" evidence="12">
    <location>
        <begin position="439"/>
        <end position="492"/>
    </location>
</feature>
<keyword evidence="8" id="KW-0238">DNA-binding</keyword>
<dbReference type="FunFam" id="3.30.160.60:FF:000508">
    <property type="entry name" value="Myeloid zinc finger 1"/>
    <property type="match status" value="1"/>
</dbReference>
<feature type="compositionally biased region" description="Polar residues" evidence="12">
    <location>
        <begin position="1788"/>
        <end position="1803"/>
    </location>
</feature>
<accession>A0AAD3MQR6</accession>
<feature type="compositionally biased region" description="Basic residues" evidence="12">
    <location>
        <begin position="1506"/>
        <end position="1515"/>
    </location>
</feature>
<evidence type="ECO:0000259" key="13">
    <source>
        <dbReference type="PROSITE" id="PS50157"/>
    </source>
</evidence>
<feature type="compositionally biased region" description="Low complexity" evidence="12">
    <location>
        <begin position="93"/>
        <end position="112"/>
    </location>
</feature>
<feature type="compositionally biased region" description="Polar residues" evidence="12">
    <location>
        <begin position="1376"/>
        <end position="1389"/>
    </location>
</feature>
<feature type="compositionally biased region" description="Basic and acidic residues" evidence="12">
    <location>
        <begin position="1309"/>
        <end position="1327"/>
    </location>
</feature>
<feature type="region of interest" description="Disordered" evidence="12">
    <location>
        <begin position="891"/>
        <end position="937"/>
    </location>
</feature>
<feature type="compositionally biased region" description="Low complexity" evidence="12">
    <location>
        <begin position="775"/>
        <end position="799"/>
    </location>
</feature>
<feature type="compositionally biased region" description="Polar residues" evidence="12">
    <location>
        <begin position="765"/>
        <end position="774"/>
    </location>
</feature>
<keyword evidence="5 11" id="KW-0863">Zinc-finger</keyword>
<keyword evidence="10" id="KW-0539">Nucleus</keyword>
<feature type="region of interest" description="Disordered" evidence="12">
    <location>
        <begin position="968"/>
        <end position="1001"/>
    </location>
</feature>
<feature type="compositionally biased region" description="Low complexity" evidence="12">
    <location>
        <begin position="676"/>
        <end position="686"/>
    </location>
</feature>
<feature type="region of interest" description="Disordered" evidence="12">
    <location>
        <begin position="1264"/>
        <end position="1350"/>
    </location>
</feature>
<dbReference type="PANTHER" id="PTHR45944">
    <property type="entry name" value="SCHNURRI, ISOFORM F"/>
    <property type="match status" value="1"/>
</dbReference>
<evidence type="ECO:0000256" key="1">
    <source>
        <dbReference type="ARBA" id="ARBA00004123"/>
    </source>
</evidence>
<dbReference type="Gene3D" id="3.30.160.60">
    <property type="entry name" value="Classic Zinc Finger"/>
    <property type="match status" value="2"/>
</dbReference>
<dbReference type="InterPro" id="IPR036236">
    <property type="entry name" value="Znf_C2H2_sf"/>
</dbReference>
<dbReference type="EMBL" id="BRZM01000031">
    <property type="protein sequence ID" value="GLD58029.1"/>
    <property type="molecule type" value="Genomic_DNA"/>
</dbReference>
<dbReference type="GO" id="GO:0042802">
    <property type="term" value="F:identical protein binding"/>
    <property type="evidence" value="ECO:0007669"/>
    <property type="project" value="UniProtKB-ARBA"/>
</dbReference>
<dbReference type="Proteomes" id="UP001279410">
    <property type="component" value="Unassembled WGS sequence"/>
</dbReference>
<evidence type="ECO:0000256" key="9">
    <source>
        <dbReference type="ARBA" id="ARBA00023163"/>
    </source>
</evidence>
<evidence type="ECO:0000256" key="6">
    <source>
        <dbReference type="ARBA" id="ARBA00022833"/>
    </source>
</evidence>
<dbReference type="PANTHER" id="PTHR45944:SF6">
    <property type="entry name" value="HIVEP ZINC FINGER 3A"/>
    <property type="match status" value="1"/>
</dbReference>
<name>A0AAD3MQR6_LATJO</name>
<dbReference type="GO" id="GO:0005634">
    <property type="term" value="C:nucleus"/>
    <property type="evidence" value="ECO:0007669"/>
    <property type="project" value="UniProtKB-SubCell"/>
</dbReference>
<feature type="compositionally biased region" description="Basic and acidic residues" evidence="12">
    <location>
        <begin position="234"/>
        <end position="243"/>
    </location>
</feature>
<sequence>METLHSRLTTGEQSGGQEHCQQESPHRGLQPKSPSQPCQQQQTASPKPHGTLQQPKQSRRQNPERKRLRHQRQSTDSDTVLENKHEETAATKPTTVSSLPSGVPPSSAGGPTHSKPETQEGTPKQKRERKPQRPGKYVCTYCGRACAKPSVLQKHIRSHTGERPYPCAPCGFSFKTKSNLYKHRKSHTHRVKAGLALGEPRSLEEQVTESEDETRQLSSASSRTERQSSVASIKSHETDRAKDCTAGNDDSYAVKKRLALRLSRGKHGPQDSSDEKTSSLILGSKGSTESGYFSRSESTEQSQDSPPNTSAKSYAEIILGKYGRLGHLQRMSRHHNQQPSGQKDKSIPFTVPKKQVIDHITKLITINEAVVDTSKIDSVKPRRFSLSRKNSSESQKSSSVKEPLIHSPKAGDLGYKNSGSITMGVPCEKFHHQSLSVEKPAGQTSTAPLVRSHSMPSAASSFDDSSGGPSKFRLSQSFDERQPSETQASRRYGMLRRQPAIEIPLGAELTKEEHEGSHSFYPDSITTVPDHKQSQPQPYECEACGTGCKDWEGYKKHRQSLCVAHHPRNEVVISQMEFSQLINHAVRAGASAVRKRRKEESFEFDDPSSPSLPSPALLSGQCKDESNAAYEVPRRPTLQTCSVIQHTSSFEKQESLCNENQGTEATKNSPPHEEYQLVPQKQPQQQSTKLATRKLVRQHNVQVPEILVTEDSNMSTESSIEPISIAKHSEKPDEFQWPQRSSSLAQLPIEKLPPKKKRLRLAEAAQSSGESSFDSISLPRSPSQDSSASYASSRSTSFEESNRPDMEIATSSPLRRSRAPHMLTVPGVHQHREMRRSASEQAPHDPQPSVLMAETRSKSFDYSCLSPERSAIGWRERRKCLLMRHTAIRDPDEEEEDQCTIPSHTPEHVTTTTSSQASPTSVCCSKSSTSPGDSILRNPVRSQCKEIFSQWKLSQNIQLTGSTELALTHGPSVDPVKGEASRIHTGQPPPQAPQPYPTHGPSGAARARYLPMSTGLKLEIPLRHDDYSDIRVSHSHIQHSAPHITSSLEFLRPVTSPSVAVRLQTDTLTPACAIYTTLSQSTSPRPQEAVDAVSHNVGISTPEYRNHRNISPDFESWSDDSLRLSGSGGNKRMLSPSNSIELPPESQQQQKRVKEEVEREVGCFDKASVDPSNQELKRENFTDVCAPITHVGASFPSLLSSTCNSWCYLNYIKPNPSTLDEQKPSVYSSWSTSSYDPNPPGLSSKTALSLLHCKQRLSPSIYTISPMSVRTTDTMEQEDNKRPCSTEVYNSQSYCRGREGTRNGQPSADDNRSNREEVKEEQKKEEEVQSSSRNKQPPEVWISDKGSNEKYGGGGGKCQCEDCGFHHNNTSVLQKCTDCSTESPPSNITFKAKGSLTEHLRSNPHGKETCCYPDDTDERVCEDPSVHPDKQRDHQFSDLGKGGHDEDDNAKDKDDRREDNRSNSADSSHTASCDSEKSHSGGQPMEPEPSRSLTLTPNDSTQKSSARTRRALFARRRLDVSASASSRGSQSPSAQSLTPRREPSPPRSPSPRPPQSPAPPSSLSPSSCHVPTSPLRPVSPVRGLSPIIVQSHGFDFSGPPGSLADTSAQCQTCLHPRDRPSTARLSVDQVGLTHITPHPTRLRGAHNLLSHLPLHSQQPSRAPSLLIPIGGIHMIQPRSPLPLYSLVCSPTAATANPAGAGTSWRPSNALKGRFSLLQRQDTLKEMSPSSRASPTDPEASGETSPDSPSHRKSRGCFSVQQQSSPRTEARHPEGSTDTHVTERCVYPETTQGQKKTPPSHTQL</sequence>
<comment type="subcellular location">
    <subcellularLocation>
        <location evidence="1">Nucleus</location>
    </subcellularLocation>
</comment>
<evidence type="ECO:0000256" key="12">
    <source>
        <dbReference type="SAM" id="MobiDB-lite"/>
    </source>
</evidence>
<feature type="region of interest" description="Disordered" evidence="12">
    <location>
        <begin position="1"/>
        <end position="136"/>
    </location>
</feature>
<feature type="compositionally biased region" description="Low complexity" evidence="12">
    <location>
        <begin position="454"/>
        <end position="470"/>
    </location>
</feature>
<feature type="domain" description="C2H2-type" evidence="13">
    <location>
        <begin position="137"/>
        <end position="164"/>
    </location>
</feature>
<keyword evidence="3" id="KW-0479">Metal-binding</keyword>
<feature type="compositionally biased region" description="Low complexity" evidence="12">
    <location>
        <begin position="910"/>
        <end position="921"/>
    </location>
</feature>
<feature type="compositionally biased region" description="Polar residues" evidence="12">
    <location>
        <begin position="655"/>
        <end position="669"/>
    </location>
</feature>
<feature type="region of interest" description="Disordered" evidence="12">
    <location>
        <begin position="383"/>
        <end position="417"/>
    </location>
</feature>
<dbReference type="PROSITE" id="PS51811">
    <property type="entry name" value="ZF_CCHC_HIVEP"/>
    <property type="match status" value="1"/>
</dbReference>
<feature type="compositionally biased region" description="Basic and acidic residues" evidence="12">
    <location>
        <begin position="1767"/>
        <end position="1782"/>
    </location>
</feature>
<dbReference type="GO" id="GO:0000978">
    <property type="term" value="F:RNA polymerase II cis-regulatory region sequence-specific DNA binding"/>
    <property type="evidence" value="ECO:0007669"/>
    <property type="project" value="TreeGrafter"/>
</dbReference>
<feature type="region of interest" description="Disordered" evidence="12">
    <location>
        <begin position="1721"/>
        <end position="1803"/>
    </location>
</feature>
<dbReference type="PROSITE" id="PS00028">
    <property type="entry name" value="ZINC_FINGER_C2H2_1"/>
    <property type="match status" value="2"/>
</dbReference>
<keyword evidence="9" id="KW-0804">Transcription</keyword>
<dbReference type="SUPFAM" id="SSF57667">
    <property type="entry name" value="beta-beta-alpha zinc fingers"/>
    <property type="match status" value="1"/>
</dbReference>
<evidence type="ECO:0000256" key="3">
    <source>
        <dbReference type="ARBA" id="ARBA00022723"/>
    </source>
</evidence>
<feature type="compositionally biased region" description="Polar residues" evidence="12">
    <location>
        <begin position="1264"/>
        <end position="1274"/>
    </location>
</feature>
<dbReference type="InterPro" id="IPR013087">
    <property type="entry name" value="Znf_C2H2_type"/>
</dbReference>
<feature type="domain" description="CCHC HIVEP-type" evidence="14">
    <location>
        <begin position="536"/>
        <end position="566"/>
    </location>
</feature>
<feature type="region of interest" description="Disordered" evidence="12">
    <location>
        <begin position="1109"/>
        <end position="1151"/>
    </location>
</feature>
<evidence type="ECO:0000259" key="14">
    <source>
        <dbReference type="PROSITE" id="PS51811"/>
    </source>
</evidence>
<evidence type="ECO:0000256" key="10">
    <source>
        <dbReference type="ARBA" id="ARBA00023242"/>
    </source>
</evidence>
<feature type="region of interest" description="Disordered" evidence="12">
    <location>
        <begin position="185"/>
        <end position="248"/>
    </location>
</feature>
<evidence type="ECO:0000256" key="7">
    <source>
        <dbReference type="ARBA" id="ARBA00023015"/>
    </source>
</evidence>
<feature type="region of interest" description="Disordered" evidence="12">
    <location>
        <begin position="598"/>
        <end position="618"/>
    </location>
</feature>
<comment type="similarity">
    <text evidence="2">Belongs to the krueppel C2H2-type zinc-finger protein family.</text>
</comment>
<dbReference type="PROSITE" id="PS50157">
    <property type="entry name" value="ZINC_FINGER_C2H2_2"/>
    <property type="match status" value="2"/>
</dbReference>
<dbReference type="InterPro" id="IPR051969">
    <property type="entry name" value="Zinc-finger_DNA-bd_regulators"/>
</dbReference>
<feature type="domain" description="C2H2-type" evidence="13">
    <location>
        <begin position="165"/>
        <end position="192"/>
    </location>
</feature>